<dbReference type="SUPFAM" id="SSF51126">
    <property type="entry name" value="Pectin lyase-like"/>
    <property type="match status" value="1"/>
</dbReference>
<evidence type="ECO:0000313" key="7">
    <source>
        <dbReference type="Proteomes" id="UP000638014"/>
    </source>
</evidence>
<keyword evidence="2 4" id="KW-0378">Hydrolase</keyword>
<dbReference type="PANTHER" id="PTHR31339">
    <property type="entry name" value="PECTIN LYASE-RELATED"/>
    <property type="match status" value="1"/>
</dbReference>
<dbReference type="InterPro" id="IPR000743">
    <property type="entry name" value="Glyco_hydro_28"/>
</dbReference>
<dbReference type="AlphaFoldDB" id="A0A8J6QQT1"/>
<reference evidence="6" key="1">
    <citation type="submission" date="2020-09" db="EMBL/GenBank/DDBJ databases">
        <title>A novel bacterium of genus Neiella, isolated from South China Sea.</title>
        <authorList>
            <person name="Huang H."/>
            <person name="Mo K."/>
            <person name="Hu Y."/>
        </authorList>
    </citation>
    <scope>NUCLEOTIDE SEQUENCE</scope>
    <source>
        <strain evidence="6">HB171785</strain>
    </source>
</reference>
<evidence type="ECO:0000256" key="3">
    <source>
        <dbReference type="ARBA" id="ARBA00023295"/>
    </source>
</evidence>
<dbReference type="EMBL" id="JACXAF010000006">
    <property type="protein sequence ID" value="MBD1389014.1"/>
    <property type="molecule type" value="Genomic_DNA"/>
</dbReference>
<keyword evidence="3 4" id="KW-0326">Glycosidase</keyword>
<dbReference type="PANTHER" id="PTHR31339:SF9">
    <property type="entry name" value="PLASMIN AND FIBRONECTIN-BINDING PROTEIN A"/>
    <property type="match status" value="1"/>
</dbReference>
<dbReference type="InterPro" id="IPR012334">
    <property type="entry name" value="Pectin_lyas_fold"/>
</dbReference>
<dbReference type="InterPro" id="IPR051801">
    <property type="entry name" value="GH28_Enzymes"/>
</dbReference>
<dbReference type="Gene3D" id="2.160.20.10">
    <property type="entry name" value="Single-stranded right-handed beta-helix, Pectin lyase-like"/>
    <property type="match status" value="1"/>
</dbReference>
<feature type="signal peptide" evidence="5">
    <location>
        <begin position="1"/>
        <end position="22"/>
    </location>
</feature>
<name>A0A8J6QQT1_9GAMM</name>
<dbReference type="Pfam" id="PF00295">
    <property type="entry name" value="Glyco_hydro_28"/>
    <property type="match status" value="1"/>
</dbReference>
<keyword evidence="5" id="KW-0732">Signal</keyword>
<accession>A0A8J6QQT1</accession>
<keyword evidence="7" id="KW-1185">Reference proteome</keyword>
<organism evidence="6 7">
    <name type="scientific">Neiella litorisoli</name>
    <dbReference type="NCBI Taxonomy" id="2771431"/>
    <lineage>
        <taxon>Bacteria</taxon>
        <taxon>Pseudomonadati</taxon>
        <taxon>Pseudomonadota</taxon>
        <taxon>Gammaproteobacteria</taxon>
        <taxon>Alteromonadales</taxon>
        <taxon>Echinimonadaceae</taxon>
        <taxon>Neiella</taxon>
    </lineage>
</organism>
<dbReference type="GO" id="GO:0004650">
    <property type="term" value="F:polygalacturonase activity"/>
    <property type="evidence" value="ECO:0007669"/>
    <property type="project" value="InterPro"/>
</dbReference>
<dbReference type="InterPro" id="IPR011050">
    <property type="entry name" value="Pectin_lyase_fold/virulence"/>
</dbReference>
<evidence type="ECO:0000256" key="5">
    <source>
        <dbReference type="SAM" id="SignalP"/>
    </source>
</evidence>
<gene>
    <name evidence="6" type="ORF">IC617_06190</name>
</gene>
<dbReference type="Proteomes" id="UP000638014">
    <property type="component" value="Unassembled WGS sequence"/>
</dbReference>
<comment type="similarity">
    <text evidence="1 4">Belongs to the glycosyl hydrolase 28 family.</text>
</comment>
<dbReference type="GO" id="GO:0005975">
    <property type="term" value="P:carbohydrate metabolic process"/>
    <property type="evidence" value="ECO:0007669"/>
    <property type="project" value="InterPro"/>
</dbReference>
<evidence type="ECO:0000256" key="2">
    <source>
        <dbReference type="ARBA" id="ARBA00022801"/>
    </source>
</evidence>
<feature type="chain" id="PRO_5035261663" evidence="5">
    <location>
        <begin position="23"/>
        <end position="452"/>
    </location>
</feature>
<sequence>MVSIVRRLFIMVALFGAAQCYAATDWLTPEQIVAKIKLPQIPEQQFNIVDFGAQSGSDARPAIMAAIAAASKEGGGKVIIPKGKWLSNGPVHLQSRINLHLAEGAHLLFSANPAHYLPVVKVRWEGTEVFTYSPLIYAADVEDVAITGTGIVDGNANSQFKSWHEHQWPDIRKLRKMGFTGVPAEQRVFGDGTYLRPDLIQFFNAERVLLEGYTSTNSPFWVNHLVNTRHATLRQLKVDSHFHNNDGVDIESSQLVLVEDCLFRTGDDSVVVKSGRDLDGRTIGIPSTDIVVRNNDMGGEDGIGLGSEMSGGIANVYFLDNVLRQGDSAFRFKSNLDRGGLVEHVVIRNTKVESFTNLFWFQMNYPSELGGNFPSTYKDILFEDMTVANVTNFLEIHAPEAAPLQDVTFRNISVTKTENNFNIENAVGLKFDNVQLGEQVFDGTMNWRRVKP</sequence>
<proteinExistence type="inferred from homology"/>
<evidence type="ECO:0000256" key="1">
    <source>
        <dbReference type="ARBA" id="ARBA00008834"/>
    </source>
</evidence>
<comment type="caution">
    <text evidence="6">The sequence shown here is derived from an EMBL/GenBank/DDBJ whole genome shotgun (WGS) entry which is preliminary data.</text>
</comment>
<evidence type="ECO:0000256" key="4">
    <source>
        <dbReference type="RuleBase" id="RU361169"/>
    </source>
</evidence>
<dbReference type="RefSeq" id="WP_191144116.1">
    <property type="nucleotide sequence ID" value="NZ_JACXAF010000006.1"/>
</dbReference>
<evidence type="ECO:0000313" key="6">
    <source>
        <dbReference type="EMBL" id="MBD1389014.1"/>
    </source>
</evidence>
<protein>
    <submittedName>
        <fullName evidence="6">Glycoside hydrolase family 28 protein</fullName>
    </submittedName>
</protein>